<reference evidence="2" key="2">
    <citation type="submission" date="2025-08" db="UniProtKB">
        <authorList>
            <consortium name="Ensembl"/>
        </authorList>
    </citation>
    <scope>IDENTIFICATION</scope>
</reference>
<dbReference type="InParanoid" id="A0A665UHK0"/>
<accession>A0A665UHK0</accession>
<keyword evidence="3" id="KW-1185">Reference proteome</keyword>
<evidence type="ECO:0000313" key="3">
    <source>
        <dbReference type="Proteomes" id="UP000472264"/>
    </source>
</evidence>
<dbReference type="AlphaFoldDB" id="A0A665UHK0"/>
<name>A0A665UHK0_ECHNA</name>
<organism evidence="2 3">
    <name type="scientific">Echeneis naucrates</name>
    <name type="common">Live sharksucker</name>
    <dbReference type="NCBI Taxonomy" id="173247"/>
    <lineage>
        <taxon>Eukaryota</taxon>
        <taxon>Metazoa</taxon>
        <taxon>Chordata</taxon>
        <taxon>Craniata</taxon>
        <taxon>Vertebrata</taxon>
        <taxon>Euteleostomi</taxon>
        <taxon>Actinopterygii</taxon>
        <taxon>Neopterygii</taxon>
        <taxon>Teleostei</taxon>
        <taxon>Neoteleostei</taxon>
        <taxon>Acanthomorphata</taxon>
        <taxon>Carangaria</taxon>
        <taxon>Carangiformes</taxon>
        <taxon>Echeneidae</taxon>
        <taxon>Echeneis</taxon>
    </lineage>
</organism>
<reference evidence="2" key="1">
    <citation type="submission" date="2021-04" db="EMBL/GenBank/DDBJ databases">
        <authorList>
            <consortium name="Wellcome Sanger Institute Data Sharing"/>
        </authorList>
    </citation>
    <scope>NUCLEOTIDE SEQUENCE [LARGE SCALE GENOMIC DNA]</scope>
</reference>
<protein>
    <submittedName>
        <fullName evidence="2">Uncharacterized protein</fullName>
    </submittedName>
</protein>
<sequence>MVITVKRGPKIISALSHDIWRQREEKSYVLSSLLSVTFHLYQLSFPISAFLIRAFSLVICLPVSCSHLLSFTPPYRFQSSLNVDALAPRNSRIAGQRGRSLYSILHVQ</sequence>
<keyword evidence="1" id="KW-0812">Transmembrane</keyword>
<keyword evidence="1" id="KW-1133">Transmembrane helix</keyword>
<feature type="transmembrane region" description="Helical" evidence="1">
    <location>
        <begin position="50"/>
        <end position="71"/>
    </location>
</feature>
<dbReference type="Proteomes" id="UP000472264">
    <property type="component" value="Chromosome 10"/>
</dbReference>
<evidence type="ECO:0000256" key="1">
    <source>
        <dbReference type="SAM" id="Phobius"/>
    </source>
</evidence>
<proteinExistence type="predicted"/>
<keyword evidence="1" id="KW-0472">Membrane</keyword>
<evidence type="ECO:0000313" key="2">
    <source>
        <dbReference type="Ensembl" id="ENSENLP00000018736.1"/>
    </source>
</evidence>
<reference evidence="2" key="3">
    <citation type="submission" date="2025-09" db="UniProtKB">
        <authorList>
            <consortium name="Ensembl"/>
        </authorList>
    </citation>
    <scope>IDENTIFICATION</scope>
</reference>
<dbReference type="Ensembl" id="ENSENLT00000019431.1">
    <property type="protein sequence ID" value="ENSENLP00000018736.1"/>
    <property type="gene ID" value="ENSENLG00000008606.1"/>
</dbReference>